<organism evidence="1 2">
    <name type="scientific">Paramecium sonneborni</name>
    <dbReference type="NCBI Taxonomy" id="65129"/>
    <lineage>
        <taxon>Eukaryota</taxon>
        <taxon>Sar</taxon>
        <taxon>Alveolata</taxon>
        <taxon>Ciliophora</taxon>
        <taxon>Intramacronucleata</taxon>
        <taxon>Oligohymenophorea</taxon>
        <taxon>Peniculida</taxon>
        <taxon>Parameciidae</taxon>
        <taxon>Paramecium</taxon>
    </lineage>
</organism>
<proteinExistence type="predicted"/>
<comment type="caution">
    <text evidence="1">The sequence shown here is derived from an EMBL/GenBank/DDBJ whole genome shotgun (WGS) entry which is preliminary data.</text>
</comment>
<protein>
    <submittedName>
        <fullName evidence="1">Uncharacterized protein</fullName>
    </submittedName>
</protein>
<name>A0A8S1M0B3_9CILI</name>
<accession>A0A8S1M0B3</accession>
<sequence>MKDPQFKQQKEKLQQLLKEVSLTIKNKMGNQQQYYQYQQQWNWSDLDEQRATRLAEVLQCNQEQAREYLMIFKDLTLDEIVMMVENEE</sequence>
<dbReference type="Proteomes" id="UP000692954">
    <property type="component" value="Unassembled WGS sequence"/>
</dbReference>
<dbReference type="AlphaFoldDB" id="A0A8S1M0B3"/>
<evidence type="ECO:0000313" key="2">
    <source>
        <dbReference type="Proteomes" id="UP000692954"/>
    </source>
</evidence>
<evidence type="ECO:0000313" key="1">
    <source>
        <dbReference type="EMBL" id="CAD8074238.1"/>
    </source>
</evidence>
<reference evidence="1" key="1">
    <citation type="submission" date="2021-01" db="EMBL/GenBank/DDBJ databases">
        <authorList>
            <consortium name="Genoscope - CEA"/>
            <person name="William W."/>
        </authorList>
    </citation>
    <scope>NUCLEOTIDE SEQUENCE</scope>
</reference>
<keyword evidence="2" id="KW-1185">Reference proteome</keyword>
<dbReference type="EMBL" id="CAJJDN010000031">
    <property type="protein sequence ID" value="CAD8074238.1"/>
    <property type="molecule type" value="Genomic_DNA"/>
</dbReference>
<gene>
    <name evidence="1" type="ORF">PSON_ATCC_30995.1.T0310385</name>
</gene>